<evidence type="ECO:0000313" key="2">
    <source>
        <dbReference type="EMBL" id="GAA4399058.1"/>
    </source>
</evidence>
<dbReference type="RefSeq" id="WP_159899747.1">
    <property type="nucleotide sequence ID" value="NZ_BAABFX010000033.1"/>
</dbReference>
<proteinExistence type="predicted"/>
<feature type="domain" description="Helix-turn-helix" evidence="1">
    <location>
        <begin position="5"/>
        <end position="56"/>
    </location>
</feature>
<gene>
    <name evidence="2" type="ORF">GCM10023153_24650</name>
</gene>
<comment type="caution">
    <text evidence="2">The sequence shown here is derived from an EMBL/GenBank/DDBJ whole genome shotgun (WGS) entry which is preliminary data.</text>
</comment>
<accession>A0ABP8K0V6</accession>
<dbReference type="InterPro" id="IPR041657">
    <property type="entry name" value="HTH_17"/>
</dbReference>
<reference evidence="3" key="1">
    <citation type="journal article" date="2019" name="Int. J. Syst. Evol. Microbiol.">
        <title>The Global Catalogue of Microorganisms (GCM) 10K type strain sequencing project: providing services to taxonomists for standard genome sequencing and annotation.</title>
        <authorList>
            <consortium name="The Broad Institute Genomics Platform"/>
            <consortium name="The Broad Institute Genome Sequencing Center for Infectious Disease"/>
            <person name="Wu L."/>
            <person name="Ma J."/>
        </authorList>
    </citation>
    <scope>NUCLEOTIDE SEQUENCE [LARGE SCALE GENOMIC DNA]</scope>
    <source>
        <strain evidence="3">JCM 17738</strain>
    </source>
</reference>
<sequence>MTDSLLTTEEVAAMVHLSPATIRWHRHRGTGPRGFSPPGMRRVLYRASEVERWIAAGEPAATSA</sequence>
<dbReference type="EMBL" id="BAABFX010000033">
    <property type="protein sequence ID" value="GAA4399058.1"/>
    <property type="molecule type" value="Genomic_DNA"/>
</dbReference>
<dbReference type="Pfam" id="PF12728">
    <property type="entry name" value="HTH_17"/>
    <property type="match status" value="1"/>
</dbReference>
<name>A0ABP8K0V6_9MICO</name>
<dbReference type="SUPFAM" id="SSF46955">
    <property type="entry name" value="Putative DNA-binding domain"/>
    <property type="match status" value="1"/>
</dbReference>
<keyword evidence="3" id="KW-1185">Reference proteome</keyword>
<dbReference type="Proteomes" id="UP001500390">
    <property type="component" value="Unassembled WGS sequence"/>
</dbReference>
<organism evidence="2 3">
    <name type="scientific">Ornithinibacter aureus</name>
    <dbReference type="NCBI Taxonomy" id="622664"/>
    <lineage>
        <taxon>Bacteria</taxon>
        <taxon>Bacillati</taxon>
        <taxon>Actinomycetota</taxon>
        <taxon>Actinomycetes</taxon>
        <taxon>Micrococcales</taxon>
        <taxon>Intrasporangiaceae</taxon>
        <taxon>Ornithinibacter</taxon>
    </lineage>
</organism>
<evidence type="ECO:0000313" key="3">
    <source>
        <dbReference type="Proteomes" id="UP001500390"/>
    </source>
</evidence>
<dbReference type="InterPro" id="IPR009061">
    <property type="entry name" value="DNA-bd_dom_put_sf"/>
</dbReference>
<protein>
    <recommendedName>
        <fullName evidence="1">Helix-turn-helix domain-containing protein</fullName>
    </recommendedName>
</protein>
<evidence type="ECO:0000259" key="1">
    <source>
        <dbReference type="Pfam" id="PF12728"/>
    </source>
</evidence>